<proteinExistence type="predicted"/>
<gene>
    <name evidence="1" type="primary">ORF216708</name>
</gene>
<name>A0A0B7BZB3_9EUPU</name>
<feature type="non-terminal residue" evidence="1">
    <location>
        <position position="81"/>
    </location>
</feature>
<sequence>MYIYKPAKTLTASCENLLALNSTDMNDKIVLTSAISTFPHDNPETDIQNNVYNELDNSKNTNTSIKEQEFTGHTFVQTCSC</sequence>
<organism evidence="1">
    <name type="scientific">Arion vulgaris</name>
    <dbReference type="NCBI Taxonomy" id="1028688"/>
    <lineage>
        <taxon>Eukaryota</taxon>
        <taxon>Metazoa</taxon>
        <taxon>Spiralia</taxon>
        <taxon>Lophotrochozoa</taxon>
        <taxon>Mollusca</taxon>
        <taxon>Gastropoda</taxon>
        <taxon>Heterobranchia</taxon>
        <taxon>Euthyneura</taxon>
        <taxon>Panpulmonata</taxon>
        <taxon>Eupulmonata</taxon>
        <taxon>Stylommatophora</taxon>
        <taxon>Helicina</taxon>
        <taxon>Arionoidea</taxon>
        <taxon>Arionidae</taxon>
        <taxon>Arion</taxon>
    </lineage>
</organism>
<accession>A0A0B7BZB3</accession>
<dbReference type="EMBL" id="HACG01050861">
    <property type="protein sequence ID" value="CEK97726.1"/>
    <property type="molecule type" value="Transcribed_RNA"/>
</dbReference>
<evidence type="ECO:0000313" key="1">
    <source>
        <dbReference type="EMBL" id="CEK97726.1"/>
    </source>
</evidence>
<protein>
    <submittedName>
        <fullName evidence="1">Uncharacterized protein</fullName>
    </submittedName>
</protein>
<reference evidence="1" key="1">
    <citation type="submission" date="2014-12" db="EMBL/GenBank/DDBJ databases">
        <title>Insight into the proteome of Arion vulgaris.</title>
        <authorList>
            <person name="Aradska J."/>
            <person name="Bulat T."/>
            <person name="Smidak R."/>
            <person name="Sarate P."/>
            <person name="Gangsoo J."/>
            <person name="Sialana F."/>
            <person name="Bilban M."/>
            <person name="Lubec G."/>
        </authorList>
    </citation>
    <scope>NUCLEOTIDE SEQUENCE</scope>
    <source>
        <tissue evidence="1">Skin</tissue>
    </source>
</reference>
<dbReference type="AlphaFoldDB" id="A0A0B7BZB3"/>